<feature type="non-terminal residue" evidence="1">
    <location>
        <position position="1"/>
    </location>
</feature>
<reference evidence="1" key="1">
    <citation type="submission" date="1999-03" db="EMBL/GenBank/DDBJ databases">
        <title>Novel cDNA, p8/25-4, from fed ixodid tick midgut.</title>
        <authorList>
            <person name="Jaworski D.C."/>
            <person name="Barbour A.G."/>
        </authorList>
    </citation>
    <scope>NUCLEOTIDE SEQUENCE</scope>
    <source>
        <tissue evidence="1">Midgut</tissue>
    </source>
</reference>
<dbReference type="AlphaFoldDB" id="Q8WSL7"/>
<accession>Q8WSL7</accession>
<name>Q8WSL7_AMBAM</name>
<organism evidence="1">
    <name type="scientific">Amblyomma americanum</name>
    <name type="common">Lone star tick</name>
    <dbReference type="NCBI Taxonomy" id="6943"/>
    <lineage>
        <taxon>Eukaryota</taxon>
        <taxon>Metazoa</taxon>
        <taxon>Ecdysozoa</taxon>
        <taxon>Arthropoda</taxon>
        <taxon>Chelicerata</taxon>
        <taxon>Arachnida</taxon>
        <taxon>Acari</taxon>
        <taxon>Parasitiformes</taxon>
        <taxon>Ixodida</taxon>
        <taxon>Ixodoidea</taxon>
        <taxon>Ixodidae</taxon>
        <taxon>Amblyomminae</taxon>
        <taxon>Amblyomma</taxon>
    </lineage>
</organism>
<proteinExistence type="evidence at transcript level"/>
<evidence type="ECO:0000313" key="1">
    <source>
        <dbReference type="EMBL" id="AAL55524.1"/>
    </source>
</evidence>
<sequence>RHEVACPGLSTVSLATFNRLRPALKSRDSALPNHRTLRANIVKSSKRPSSASCIGHCEAGTKVASSQENLDTEHRCLCSRSQGCMECVSDKCQRTAIQASTVEVLPTGGKILKPKTGTAAVALRKTPFEEGASIPHGGHKSANALQLSQNRFQVDIPSSKCLDAQTCFNSPRRERYLFRFETHCQSEAVP</sequence>
<dbReference type="EMBL" id="AF133725">
    <property type="protein sequence ID" value="AAL55524.1"/>
    <property type="molecule type" value="mRNA"/>
</dbReference>
<protein>
    <submittedName>
        <fullName evidence="1">p8/25-4</fullName>
    </submittedName>
</protein>